<feature type="region of interest" description="Disordered" evidence="1">
    <location>
        <begin position="1"/>
        <end position="50"/>
    </location>
</feature>
<name>A0ABS9HJC5_9CORY</name>
<reference evidence="2 3" key="1">
    <citation type="submission" date="2022-01" db="EMBL/GenBank/DDBJ databases">
        <title>Identification and Characterization of Corynebacterium sp.</title>
        <authorList>
            <person name="Luo Q."/>
            <person name="Qu P."/>
            <person name="Chen Q."/>
        </authorList>
    </citation>
    <scope>NUCLEOTIDE SEQUENCE [LARGE SCALE GENOMIC DNA]</scope>
    <source>
        <strain evidence="2 3">MC-12</strain>
    </source>
</reference>
<evidence type="ECO:0000313" key="3">
    <source>
        <dbReference type="Proteomes" id="UP001200604"/>
    </source>
</evidence>
<proteinExistence type="predicted"/>
<dbReference type="Proteomes" id="UP001200604">
    <property type="component" value="Unassembled WGS sequence"/>
</dbReference>
<keyword evidence="3" id="KW-1185">Reference proteome</keyword>
<accession>A0ABS9HJC5</accession>
<evidence type="ECO:0000256" key="1">
    <source>
        <dbReference type="SAM" id="MobiDB-lite"/>
    </source>
</evidence>
<evidence type="ECO:0000313" key="2">
    <source>
        <dbReference type="EMBL" id="MCF6772935.1"/>
    </source>
</evidence>
<dbReference type="EMBL" id="JAKJKU010000001">
    <property type="protein sequence ID" value="MCF6772935.1"/>
    <property type="molecule type" value="Genomic_DNA"/>
</dbReference>
<gene>
    <name evidence="2" type="ORF">L3H44_00680</name>
</gene>
<comment type="caution">
    <text evidence="2">The sequence shown here is derived from an EMBL/GenBank/DDBJ whole genome shotgun (WGS) entry which is preliminary data.</text>
</comment>
<dbReference type="RefSeq" id="WP_236881190.1">
    <property type="nucleotide sequence ID" value="NZ_JAKJKU010000001.1"/>
</dbReference>
<protein>
    <submittedName>
        <fullName evidence="2">Uncharacterized protein</fullName>
    </submittedName>
</protein>
<organism evidence="2 3">
    <name type="scientific">Corynebacterium parakroppenstedtii</name>
    <dbReference type="NCBI Taxonomy" id="2828363"/>
    <lineage>
        <taxon>Bacteria</taxon>
        <taxon>Bacillati</taxon>
        <taxon>Actinomycetota</taxon>
        <taxon>Actinomycetes</taxon>
        <taxon>Mycobacteriales</taxon>
        <taxon>Corynebacteriaceae</taxon>
        <taxon>Corynebacterium</taxon>
    </lineage>
</organism>
<feature type="compositionally biased region" description="Basic and acidic residues" evidence="1">
    <location>
        <begin position="23"/>
        <end position="37"/>
    </location>
</feature>
<sequence>MQSQDYLSVPTKPDTASLTETDDVGRAIQSDKAEPADPSRLQLRYFAQES</sequence>